<reference evidence="2" key="1">
    <citation type="journal article" date="2022" name="Mol. Ecol. Resour.">
        <title>The genomes of chicory, endive, great burdock and yacon provide insights into Asteraceae palaeo-polyploidization history and plant inulin production.</title>
        <authorList>
            <person name="Fan W."/>
            <person name="Wang S."/>
            <person name="Wang H."/>
            <person name="Wang A."/>
            <person name="Jiang F."/>
            <person name="Liu H."/>
            <person name="Zhao H."/>
            <person name="Xu D."/>
            <person name="Zhang Y."/>
        </authorList>
    </citation>
    <scope>NUCLEOTIDE SEQUENCE [LARGE SCALE GENOMIC DNA]</scope>
    <source>
        <strain evidence="2">cv. Punajuju</strain>
    </source>
</reference>
<protein>
    <submittedName>
        <fullName evidence="1">Uncharacterized protein</fullName>
    </submittedName>
</protein>
<proteinExistence type="predicted"/>
<sequence>MMGIRRWRLEERRWEEREKVRIQARRVHEEIERRKIALSIINGGNENCDVVIEGKMELICVVVIFGLPNEMEFLVHREDGEYAKDFDFIQFVVSQFLQERDV</sequence>
<reference evidence="1 2" key="2">
    <citation type="journal article" date="2022" name="Mol. Ecol. Resour.">
        <title>The genomes of chicory, endive, great burdock and yacon provide insights into Asteraceae paleo-polyploidization history and plant inulin production.</title>
        <authorList>
            <person name="Fan W."/>
            <person name="Wang S."/>
            <person name="Wang H."/>
            <person name="Wang A."/>
            <person name="Jiang F."/>
            <person name="Liu H."/>
            <person name="Zhao H."/>
            <person name="Xu D."/>
            <person name="Zhang Y."/>
        </authorList>
    </citation>
    <scope>NUCLEOTIDE SEQUENCE [LARGE SCALE GENOMIC DNA]</scope>
    <source>
        <strain evidence="2">cv. Punajuju</strain>
        <tissue evidence="1">Leaves</tissue>
    </source>
</reference>
<name>A0ACB9CTY8_CICIN</name>
<dbReference type="EMBL" id="CM042013">
    <property type="protein sequence ID" value="KAI3737767.1"/>
    <property type="molecule type" value="Genomic_DNA"/>
</dbReference>
<gene>
    <name evidence="1" type="ORF">L2E82_27779</name>
</gene>
<dbReference type="Proteomes" id="UP001055811">
    <property type="component" value="Linkage Group LG05"/>
</dbReference>
<accession>A0ACB9CTY8</accession>
<comment type="caution">
    <text evidence="1">The sequence shown here is derived from an EMBL/GenBank/DDBJ whole genome shotgun (WGS) entry which is preliminary data.</text>
</comment>
<organism evidence="1 2">
    <name type="scientific">Cichorium intybus</name>
    <name type="common">Chicory</name>
    <dbReference type="NCBI Taxonomy" id="13427"/>
    <lineage>
        <taxon>Eukaryota</taxon>
        <taxon>Viridiplantae</taxon>
        <taxon>Streptophyta</taxon>
        <taxon>Embryophyta</taxon>
        <taxon>Tracheophyta</taxon>
        <taxon>Spermatophyta</taxon>
        <taxon>Magnoliopsida</taxon>
        <taxon>eudicotyledons</taxon>
        <taxon>Gunneridae</taxon>
        <taxon>Pentapetalae</taxon>
        <taxon>asterids</taxon>
        <taxon>campanulids</taxon>
        <taxon>Asterales</taxon>
        <taxon>Asteraceae</taxon>
        <taxon>Cichorioideae</taxon>
        <taxon>Cichorieae</taxon>
        <taxon>Cichoriinae</taxon>
        <taxon>Cichorium</taxon>
    </lineage>
</organism>
<keyword evidence="2" id="KW-1185">Reference proteome</keyword>
<evidence type="ECO:0000313" key="2">
    <source>
        <dbReference type="Proteomes" id="UP001055811"/>
    </source>
</evidence>
<evidence type="ECO:0000313" key="1">
    <source>
        <dbReference type="EMBL" id="KAI3737767.1"/>
    </source>
</evidence>